<dbReference type="CDD" id="cd02440">
    <property type="entry name" value="AdoMet_MTases"/>
    <property type="match status" value="1"/>
</dbReference>
<accession>A0ABY5DPL8</accession>
<proteinExistence type="predicted"/>
<keyword evidence="2" id="KW-0808">Transferase</keyword>
<reference evidence="2 3" key="1">
    <citation type="submission" date="2022-06" db="EMBL/GenBank/DDBJ databases">
        <title>Paraconexibacter antarcticus.</title>
        <authorList>
            <person name="Kim C.S."/>
        </authorList>
    </citation>
    <scope>NUCLEOTIDE SEQUENCE [LARGE SCALE GENOMIC DNA]</scope>
    <source>
        <strain evidence="2 3">02-257</strain>
    </source>
</reference>
<protein>
    <submittedName>
        <fullName evidence="2">Class I SAM-dependent methyltransferase</fullName>
    </submittedName>
</protein>
<sequence length="223" mass="24312">MRPRRIAMDWSDLASSYNWQVPLERAALRSAVALARPRREDPWLDIATGTGALLRPLSAHPERPRRVMGVDLSAAMLSRAPTLPMGWEVQQADARALPFADATFRVVSGAYLLHVVDAAARRQILDECARVLDTGGRLIAITPAWPRARLARQLYAPLATMAGSGDGPAAALRPLDPRPDLQQAGFTISATRYVSRGYPSLCVLATRQPGSLVDTQRLAVNRS</sequence>
<dbReference type="Proteomes" id="UP001056035">
    <property type="component" value="Chromosome"/>
</dbReference>
<name>A0ABY5DPL8_9ACTN</name>
<dbReference type="GO" id="GO:0032259">
    <property type="term" value="P:methylation"/>
    <property type="evidence" value="ECO:0007669"/>
    <property type="project" value="UniProtKB-KW"/>
</dbReference>
<feature type="domain" description="Methyltransferase" evidence="1">
    <location>
        <begin position="44"/>
        <end position="136"/>
    </location>
</feature>
<dbReference type="GO" id="GO:0008168">
    <property type="term" value="F:methyltransferase activity"/>
    <property type="evidence" value="ECO:0007669"/>
    <property type="project" value="UniProtKB-KW"/>
</dbReference>
<dbReference type="InterPro" id="IPR029063">
    <property type="entry name" value="SAM-dependent_MTases_sf"/>
</dbReference>
<dbReference type="InterPro" id="IPR041698">
    <property type="entry name" value="Methyltransf_25"/>
</dbReference>
<gene>
    <name evidence="2" type="ORF">NBH00_21905</name>
</gene>
<keyword evidence="3" id="KW-1185">Reference proteome</keyword>
<evidence type="ECO:0000313" key="3">
    <source>
        <dbReference type="Proteomes" id="UP001056035"/>
    </source>
</evidence>
<dbReference type="RefSeq" id="WP_254570697.1">
    <property type="nucleotide sequence ID" value="NZ_CP098502.1"/>
</dbReference>
<dbReference type="EMBL" id="CP098502">
    <property type="protein sequence ID" value="UTI63983.1"/>
    <property type="molecule type" value="Genomic_DNA"/>
</dbReference>
<keyword evidence="2" id="KW-0489">Methyltransferase</keyword>
<dbReference type="SUPFAM" id="SSF53335">
    <property type="entry name" value="S-adenosyl-L-methionine-dependent methyltransferases"/>
    <property type="match status" value="1"/>
</dbReference>
<organism evidence="2 3">
    <name type="scientific">Paraconexibacter antarcticus</name>
    <dbReference type="NCBI Taxonomy" id="2949664"/>
    <lineage>
        <taxon>Bacteria</taxon>
        <taxon>Bacillati</taxon>
        <taxon>Actinomycetota</taxon>
        <taxon>Thermoleophilia</taxon>
        <taxon>Solirubrobacterales</taxon>
        <taxon>Paraconexibacteraceae</taxon>
        <taxon>Paraconexibacter</taxon>
    </lineage>
</organism>
<dbReference type="Pfam" id="PF13649">
    <property type="entry name" value="Methyltransf_25"/>
    <property type="match status" value="1"/>
</dbReference>
<dbReference type="PANTHER" id="PTHR43591:SF24">
    <property type="entry name" value="2-METHOXY-6-POLYPRENYL-1,4-BENZOQUINOL METHYLASE, MITOCHONDRIAL"/>
    <property type="match status" value="1"/>
</dbReference>
<dbReference type="Gene3D" id="3.40.50.150">
    <property type="entry name" value="Vaccinia Virus protein VP39"/>
    <property type="match status" value="1"/>
</dbReference>
<evidence type="ECO:0000259" key="1">
    <source>
        <dbReference type="Pfam" id="PF13649"/>
    </source>
</evidence>
<dbReference type="PANTHER" id="PTHR43591">
    <property type="entry name" value="METHYLTRANSFERASE"/>
    <property type="match status" value="1"/>
</dbReference>
<evidence type="ECO:0000313" key="2">
    <source>
        <dbReference type="EMBL" id="UTI63983.1"/>
    </source>
</evidence>